<dbReference type="InterPro" id="IPR047187">
    <property type="entry name" value="SF1_C_Upf1"/>
</dbReference>
<dbReference type="OrthoDB" id="2423195at2759"/>
<evidence type="ECO:0000256" key="1">
    <source>
        <dbReference type="SAM" id="MobiDB-lite"/>
    </source>
</evidence>
<accession>A0A915ZBI0</accession>
<dbReference type="InterPro" id="IPR041677">
    <property type="entry name" value="DNA2/NAM7_AAA_11"/>
</dbReference>
<evidence type="ECO:0000313" key="5">
    <source>
        <dbReference type="EMBL" id="CAB5368059.1"/>
    </source>
</evidence>
<protein>
    <recommendedName>
        <fullName evidence="7">P-loop containing nucleoside triphosphate hydrolase protein</fullName>
    </recommendedName>
</protein>
<dbReference type="GO" id="GO:0004386">
    <property type="term" value="F:helicase activity"/>
    <property type="evidence" value="ECO:0007669"/>
    <property type="project" value="InterPro"/>
</dbReference>
<evidence type="ECO:0000259" key="4">
    <source>
        <dbReference type="Pfam" id="PF25396"/>
    </source>
</evidence>
<feature type="domain" description="ZNFX1" evidence="4">
    <location>
        <begin position="487"/>
        <end position="587"/>
    </location>
</feature>
<evidence type="ECO:0000259" key="3">
    <source>
        <dbReference type="Pfam" id="PF13087"/>
    </source>
</evidence>
<reference evidence="5" key="1">
    <citation type="submission" date="2020-05" db="EMBL/GenBank/DDBJ databases">
        <authorList>
            <person name="Rincon C."/>
            <person name="Sanders R I."/>
            <person name="Robbins C."/>
            <person name="Chaturvedi A."/>
        </authorList>
    </citation>
    <scope>NUCLEOTIDE SEQUENCE</scope>
    <source>
        <strain evidence="5">CHB12</strain>
    </source>
</reference>
<evidence type="ECO:0000313" key="6">
    <source>
        <dbReference type="Proteomes" id="UP000684084"/>
    </source>
</evidence>
<dbReference type="InterPro" id="IPR041679">
    <property type="entry name" value="DNA2/NAM7-like_C"/>
</dbReference>
<dbReference type="CDD" id="cd18808">
    <property type="entry name" value="SF1_C_Upf1"/>
    <property type="match status" value="1"/>
</dbReference>
<feature type="region of interest" description="Disordered" evidence="1">
    <location>
        <begin position="1"/>
        <end position="93"/>
    </location>
</feature>
<feature type="compositionally biased region" description="Basic and acidic residues" evidence="1">
    <location>
        <begin position="915"/>
        <end position="930"/>
    </location>
</feature>
<proteinExistence type="predicted"/>
<dbReference type="GO" id="GO:0031048">
    <property type="term" value="P:regulatory ncRNA-mediated heterochromatin formation"/>
    <property type="evidence" value="ECO:0007669"/>
    <property type="project" value="TreeGrafter"/>
</dbReference>
<dbReference type="CDD" id="cd06008">
    <property type="entry name" value="NF-X1-zinc-finger"/>
    <property type="match status" value="1"/>
</dbReference>
<name>A0A915ZBI0_9GLOM</name>
<dbReference type="InterPro" id="IPR057373">
    <property type="entry name" value="ZNFX1"/>
</dbReference>
<dbReference type="Pfam" id="PF13087">
    <property type="entry name" value="AAA_12"/>
    <property type="match status" value="1"/>
</dbReference>
<feature type="region of interest" description="Disordered" evidence="1">
    <location>
        <begin position="885"/>
        <end position="931"/>
    </location>
</feature>
<dbReference type="Pfam" id="PF13086">
    <property type="entry name" value="AAA_11"/>
    <property type="match status" value="2"/>
</dbReference>
<feature type="compositionally biased region" description="Basic and acidic residues" evidence="1">
    <location>
        <begin position="22"/>
        <end position="93"/>
    </location>
</feature>
<feature type="domain" description="DNA2/NAM7 helicase helicase" evidence="2">
    <location>
        <begin position="715"/>
        <end position="926"/>
    </location>
</feature>
<dbReference type="FunFam" id="3.40.50.300:FF:001660">
    <property type="entry name" value="NF-X1 finger and helicase protein, putative"/>
    <property type="match status" value="1"/>
</dbReference>
<dbReference type="InterPro" id="IPR045055">
    <property type="entry name" value="DNA2/NAM7-like"/>
</dbReference>
<sequence>MFGGGNNYNARANFNRGGRGGRGGERGSFREVRGGGRGSFREVRGGGRGSFREVRGGGRGSFREVRGGGRGSFREVRGGGRGHDTPRLSIPERKKLQQKTAIENFSPPNLAHEGSDKLVFIVNGEPITTVWKKKLLKTPWHQNDVRIFISSALVATDSQKAGELVTELGNDNGLERLREIMNSPMSCDAGLDDRKLSFQYVILPFLGLLTKTDITKCILKYVDAIFMLIYKNLDSFFHKKVMKMLETLVSRNYIVDNKVNVDRLFIEEPYSFIPPSLGIFFLIIVRLLTELLRRIKEASTNETMHNIVHYLQDLTAKYKRSLERPLISRDPLIDNLEIRKYFFAILDNEMNIMIEMFNTEHISETSNVPDESSNDDEKRHDNDFENISNISIIPTEEEILCDQPPNLPSLFDERHTLPNGAAKLLDRQFRLLREDMLNPIRGGISNFLTLLSKNYYFTLNNNGRLSNELENVLNRGGKYTYNKGANDNGDLQVYANIEFVNVACDRWNGLFCTLKFIPTHNSTNIRKIREYWRNSKRLKPGNLVALLLPNPNSERDFNLYSIYFGVIMSRDEMTEDERIRIHINFNDLSIYPIALNEISKLRNSTTKNNSKNSNEVKSYMVESTNIYYEAYRHVLTTLQTTKPSSLPFKQYLAPELDYCSESIHVNVNPPKYTRAPGFQFDLSALCDNKQNLTLNVANTHTYDDVAKKINAYSILDESQAKAVISALTREIALIEGPPGTGKTVVGIEIMKVLLAENNRANIGPILTICFTNHALDQFLEHLLDKNITKNIVRLGTRTKSDKVKNFMLGKVKPKNSNIPILFQKLENIEEEVQDIKTYYKSRIIWNDVSEYLKDTHRDFYNKFSNVTHIDLPSWVLGANIIEEIDEDSETEESSDEEFDDEEIDDEETDDEETDDKGFQDSNKEKNEESQNKFIKVQGRKMHEFEKWLIGEDIKKIEERKNHWLINEETDSDDDEFINEELQFVKNYEKPNTDRSLNELLEDCSIWKMSKKERQKLHDYWRAKLDEERLLNLQTKHEGCRQELNDIYDEERRQILLNSDVIGMTTSGAAKLQNLIKYIDPKIIICEEAGEVLEAHILSALTPSTQHLILIGDHNQLRPSVSTYSLSMESQIGENYQLNKSLFERFVDGNNAITIERTRLLTQRRMRNEISELISSTIYDDLEDGENTAKYPNICGAQHNVYFIDHNHPEDSFGDSGTQSHVNMHEVKMVVEMVKYFVKNGYTKHEDIAVLTPYSGQLIKIKDALSKSFFVEIDERDAENIADMEGEENNTSKPLNQRVILRTVDNFQGEEAKIIIISLVRNCSGNKYSSIGFLKSKNRSNVLLSRAKEGMYLIGNSKLMASKSLDMWAKVVDILHKRDPSQVGPGMPIVCKLHPDCKEVVTKPEQFAEFCSPNGGCRSICNKLLSCKHTCVDKCHFNDRDHKKYKCRKPCERFKCDHKCPKYCYEDCEKCNAPIENVRLPCRHSLPKVECWRVQDNVMPKCCFPMDIILPGCGHTLKDVECWRVQNDDLPECRYPIDIKLPDCGHTLQDVECWRAQNNDLPECRYPIDIKLPDCGHTLQDVECWRVQNDDLPECRYPIDIKLPDCGHTLQDVECWRARNNDIPACRSPVDIQLLCGHTLYSAECWRNQNREKIECDEPIDLILPGCGHTLLKAKCCLDKDKESIKCKTSINVTLSCGHTLQDVECWKNKHRQLPKCSASTNITLPCGHILQNVECHKNEIKEEIKCTAPDDIELPCGHILENAECWQNKNKEKIKCNTTKDITLPVCGHLLQNVECYRVQNEESFTCKFPVDIESPGCDHTLKIECCKKDQSENIPKCNHLVKTKLPCGHMSGYVDCWEIKEKEIKCNASIDIKLPCGHTLLNVKCSQKEIPKCNVNVDFEFPCGHKLKNVECWRKESLKCTEKIPKKLSCCEHTIITQCSKSVDNVLCKNKCGKQLKCGHDCLNKCLGCQRRSMSQNFIFKDKKLEIKEAILIRRTRHQKCKITCKKLLYCGHMCKEDCHMGECRRSCNDKCAVSCEHTKKACNKECSEPCAVCAKQCSWECKHKGKCELSCGIPCDRLPCNERCDKKLRCGHTCAGVCGEICPPCANAKCAPKEVKNQVSDRINKTTFSKVDWNKERMIFLSCGHIYTMKSMDNHMGMKDYYEGSIDRGWTSVKLLPTSTSVKTCPECQAPIKDIKRYGRIIKKCTLDIQNRKFITKYDGELRKISKRINTIFNEMNKSRNKLKNELPNNPKLKPKEIVLKEHNVAYKGLSEITPYYYFESIALYHGFDDNSQQVWLSHVGKLLKCYEELINIIHSTKKSPHKKAFEASLNINGGSKAFLSRLDNKIHLIYLDAILEIINIQKSLQNEVSFIVKEISIKESITVGTNDGISIKEVWQNFDRRLKDSIQKHQCHGIDNIDNTMRSPNYNNAEEEFKNSISYRLDKLWNDSD</sequence>
<evidence type="ECO:0000259" key="2">
    <source>
        <dbReference type="Pfam" id="PF13086"/>
    </source>
</evidence>
<feature type="domain" description="DNA2/NAM7 helicase-like C-terminal" evidence="3">
    <location>
        <begin position="1137"/>
        <end position="1357"/>
    </location>
</feature>
<evidence type="ECO:0008006" key="7">
    <source>
        <dbReference type="Google" id="ProtNLM"/>
    </source>
</evidence>
<gene>
    <name evidence="5" type="ORF">CHRIB12_LOCUS11562</name>
</gene>
<dbReference type="GO" id="GO:0031380">
    <property type="term" value="C:nuclear RNA-directed RNA polymerase complex"/>
    <property type="evidence" value="ECO:0007669"/>
    <property type="project" value="TreeGrafter"/>
</dbReference>
<dbReference type="Proteomes" id="UP000684084">
    <property type="component" value="Unassembled WGS sequence"/>
</dbReference>
<feature type="compositionally biased region" description="Acidic residues" evidence="1">
    <location>
        <begin position="885"/>
        <end position="914"/>
    </location>
</feature>
<organism evidence="5 6">
    <name type="scientific">Rhizophagus irregularis</name>
    <dbReference type="NCBI Taxonomy" id="588596"/>
    <lineage>
        <taxon>Eukaryota</taxon>
        <taxon>Fungi</taxon>
        <taxon>Fungi incertae sedis</taxon>
        <taxon>Mucoromycota</taxon>
        <taxon>Glomeromycotina</taxon>
        <taxon>Glomeromycetes</taxon>
        <taxon>Glomerales</taxon>
        <taxon>Glomeraceae</taxon>
        <taxon>Rhizophagus</taxon>
    </lineage>
</organism>
<dbReference type="PANTHER" id="PTHR10887">
    <property type="entry name" value="DNA2/NAM7 HELICASE FAMILY"/>
    <property type="match status" value="1"/>
</dbReference>
<dbReference type="Pfam" id="PF25396">
    <property type="entry name" value="ZNFX1"/>
    <property type="match status" value="1"/>
</dbReference>
<dbReference type="VEuPathDB" id="FungiDB:RhiirFUN_011197"/>
<dbReference type="PANTHER" id="PTHR10887:SF445">
    <property type="entry name" value="NFX1-TYPE ZINC FINGER-CONTAINING PROTEIN 1"/>
    <property type="match status" value="1"/>
</dbReference>
<comment type="caution">
    <text evidence="5">The sequence shown here is derived from an EMBL/GenBank/DDBJ whole genome shotgun (WGS) entry which is preliminary data.</text>
</comment>
<feature type="domain" description="DNA2/NAM7 helicase helicase" evidence="2">
    <location>
        <begin position="951"/>
        <end position="1120"/>
    </location>
</feature>
<dbReference type="EMBL" id="CAGKOT010000024">
    <property type="protein sequence ID" value="CAB5368059.1"/>
    <property type="molecule type" value="Genomic_DNA"/>
</dbReference>